<evidence type="ECO:0000256" key="3">
    <source>
        <dbReference type="RuleBase" id="RU003616"/>
    </source>
</evidence>
<accession>A0ABR1D513</accession>
<evidence type="ECO:0000256" key="1">
    <source>
        <dbReference type="ARBA" id="ARBA00023016"/>
    </source>
</evidence>
<keyword evidence="1" id="KW-0346">Stress response</keyword>
<dbReference type="PANTHER" id="PTHR45640">
    <property type="entry name" value="HEAT SHOCK PROTEIN HSP-12.2-RELATED"/>
    <property type="match status" value="1"/>
</dbReference>
<evidence type="ECO:0000313" key="7">
    <source>
        <dbReference type="Proteomes" id="UP001303046"/>
    </source>
</evidence>
<evidence type="ECO:0000256" key="4">
    <source>
        <dbReference type="SAM" id="MobiDB-lite"/>
    </source>
</evidence>
<dbReference type="InterPro" id="IPR001436">
    <property type="entry name" value="Alpha-crystallin/sHSP_animal"/>
</dbReference>
<dbReference type="EMBL" id="JAVFWL010000003">
    <property type="protein sequence ID" value="KAK6745317.1"/>
    <property type="molecule type" value="Genomic_DNA"/>
</dbReference>
<name>A0ABR1D513_NECAM</name>
<keyword evidence="7" id="KW-1185">Reference proteome</keyword>
<dbReference type="PROSITE" id="PS01031">
    <property type="entry name" value="SHSP"/>
    <property type="match status" value="1"/>
</dbReference>
<organism evidence="6 7">
    <name type="scientific">Necator americanus</name>
    <name type="common">Human hookworm</name>
    <dbReference type="NCBI Taxonomy" id="51031"/>
    <lineage>
        <taxon>Eukaryota</taxon>
        <taxon>Metazoa</taxon>
        <taxon>Ecdysozoa</taxon>
        <taxon>Nematoda</taxon>
        <taxon>Chromadorea</taxon>
        <taxon>Rhabditida</taxon>
        <taxon>Rhabditina</taxon>
        <taxon>Rhabditomorpha</taxon>
        <taxon>Strongyloidea</taxon>
        <taxon>Ancylostomatidae</taxon>
        <taxon>Bunostominae</taxon>
        <taxon>Necator</taxon>
    </lineage>
</organism>
<dbReference type="Gene3D" id="2.60.40.790">
    <property type="match status" value="1"/>
</dbReference>
<dbReference type="InterPro" id="IPR002068">
    <property type="entry name" value="A-crystallin/Hsp20_dom"/>
</dbReference>
<evidence type="ECO:0000256" key="2">
    <source>
        <dbReference type="PROSITE-ProRule" id="PRU00285"/>
    </source>
</evidence>
<feature type="domain" description="SHSP" evidence="5">
    <location>
        <begin position="116"/>
        <end position="231"/>
    </location>
</feature>
<proteinExistence type="inferred from homology"/>
<protein>
    <recommendedName>
        <fullName evidence="5">SHSP domain-containing protein</fullName>
    </recommendedName>
</protein>
<dbReference type="PANTHER" id="PTHR45640:SF13">
    <property type="entry name" value="HEAT SHOCK PROTEIN 22-RELATED"/>
    <property type="match status" value="1"/>
</dbReference>
<gene>
    <name evidence="6" type="primary">Necator_chrIII.g12583</name>
    <name evidence="6" type="ORF">RB195_011816</name>
</gene>
<reference evidence="6 7" key="1">
    <citation type="submission" date="2023-08" db="EMBL/GenBank/DDBJ databases">
        <title>A Necator americanus chromosomal reference genome.</title>
        <authorList>
            <person name="Ilik V."/>
            <person name="Petrzelkova K.J."/>
            <person name="Pardy F."/>
            <person name="Fuh T."/>
            <person name="Niatou-Singa F.S."/>
            <person name="Gouil Q."/>
            <person name="Baker L."/>
            <person name="Ritchie M.E."/>
            <person name="Jex A.R."/>
            <person name="Gazzola D."/>
            <person name="Li H."/>
            <person name="Toshio Fujiwara R."/>
            <person name="Zhan B."/>
            <person name="Aroian R.V."/>
            <person name="Pafco B."/>
            <person name="Schwarz E.M."/>
        </authorList>
    </citation>
    <scope>NUCLEOTIDE SEQUENCE [LARGE SCALE GENOMIC DNA]</scope>
    <source>
        <strain evidence="6 7">Aroian</strain>
        <tissue evidence="6">Whole animal</tissue>
    </source>
</reference>
<dbReference type="Pfam" id="PF00011">
    <property type="entry name" value="HSP20"/>
    <property type="match status" value="1"/>
</dbReference>
<evidence type="ECO:0000313" key="6">
    <source>
        <dbReference type="EMBL" id="KAK6745317.1"/>
    </source>
</evidence>
<dbReference type="InterPro" id="IPR008978">
    <property type="entry name" value="HSP20-like_chaperone"/>
</dbReference>
<dbReference type="CDD" id="cd06526">
    <property type="entry name" value="metazoan_ACD"/>
    <property type="match status" value="1"/>
</dbReference>
<dbReference type="SUPFAM" id="SSF49764">
    <property type="entry name" value="HSP20-like chaperones"/>
    <property type="match status" value="1"/>
</dbReference>
<feature type="region of interest" description="Disordered" evidence="4">
    <location>
        <begin position="221"/>
        <end position="241"/>
    </location>
</feature>
<sequence>MKVTYSDRTATQGRGLQPLLQSLFLAHDILANSPPSEAGKVKSKVTHPVELHIRPTKTSFETLENSPFEAEMTLWRRPRSPDWVELDQRFDEMSRRIDRALEECRRDMRRFEESFFPASRYGEGQKVINDDRKFAVTLDVSQFHPDEVKVNLEGRDLVIEGRQEHKNDRSYSKRHVVTVDEISFVRKWRLPDEANIDAINSSLSDSGRLSVEIPKFPSAKVDRRSVPVTQTRSKQRETNIN</sequence>
<evidence type="ECO:0000259" key="5">
    <source>
        <dbReference type="PROSITE" id="PS01031"/>
    </source>
</evidence>
<comment type="similarity">
    <text evidence="2 3">Belongs to the small heat shock protein (HSP20) family.</text>
</comment>
<comment type="caution">
    <text evidence="6">The sequence shown here is derived from an EMBL/GenBank/DDBJ whole genome shotgun (WGS) entry which is preliminary data.</text>
</comment>
<dbReference type="Proteomes" id="UP001303046">
    <property type="component" value="Unassembled WGS sequence"/>
</dbReference>